<evidence type="ECO:0000313" key="8">
    <source>
        <dbReference type="EMBL" id="RUS90161.1"/>
    </source>
</evidence>
<dbReference type="InterPro" id="IPR051923">
    <property type="entry name" value="Glycosyl_Hydrolase_39"/>
</dbReference>
<name>A0A3S0ZZV2_ELYCH</name>
<feature type="domain" description="Glycosyl hydrolases family 39 N-terminal catalytic" evidence="6">
    <location>
        <begin position="42"/>
        <end position="569"/>
    </location>
</feature>
<keyword evidence="5" id="KW-0732">Signal</keyword>
<dbReference type="PROSITE" id="PS01027">
    <property type="entry name" value="GLYCOSYL_HYDROL_F39"/>
    <property type="match status" value="1"/>
</dbReference>
<organism evidence="8 9">
    <name type="scientific">Elysia chlorotica</name>
    <name type="common">Eastern emerald elysia</name>
    <name type="synonym">Sea slug</name>
    <dbReference type="NCBI Taxonomy" id="188477"/>
    <lineage>
        <taxon>Eukaryota</taxon>
        <taxon>Metazoa</taxon>
        <taxon>Spiralia</taxon>
        <taxon>Lophotrochozoa</taxon>
        <taxon>Mollusca</taxon>
        <taxon>Gastropoda</taxon>
        <taxon>Heterobranchia</taxon>
        <taxon>Euthyneura</taxon>
        <taxon>Panpulmonata</taxon>
        <taxon>Sacoglossa</taxon>
        <taxon>Placobranchoidea</taxon>
        <taxon>Plakobranchidae</taxon>
        <taxon>Elysia</taxon>
    </lineage>
</organism>
<dbReference type="InterPro" id="IPR049166">
    <property type="entry name" value="GH39_cat"/>
</dbReference>
<keyword evidence="3" id="KW-0326">Glycosidase</keyword>
<dbReference type="PANTHER" id="PTHR12631:SF8">
    <property type="entry name" value="ALPHA-L-IDURONIDASE"/>
    <property type="match status" value="1"/>
</dbReference>
<dbReference type="InterPro" id="IPR049167">
    <property type="entry name" value="GH39_C"/>
</dbReference>
<dbReference type="InterPro" id="IPR049165">
    <property type="entry name" value="GH39_as"/>
</dbReference>
<dbReference type="InterPro" id="IPR017853">
    <property type="entry name" value="GH"/>
</dbReference>
<dbReference type="Pfam" id="PF21200">
    <property type="entry name" value="Glyco_hydro_39_C"/>
    <property type="match status" value="1"/>
</dbReference>
<evidence type="ECO:0000259" key="6">
    <source>
        <dbReference type="Pfam" id="PF01229"/>
    </source>
</evidence>
<dbReference type="GO" id="GO:0005975">
    <property type="term" value="P:carbohydrate metabolic process"/>
    <property type="evidence" value="ECO:0007669"/>
    <property type="project" value="InterPro"/>
</dbReference>
<evidence type="ECO:0000313" key="9">
    <source>
        <dbReference type="Proteomes" id="UP000271974"/>
    </source>
</evidence>
<dbReference type="Gene3D" id="3.20.20.80">
    <property type="entry name" value="Glycosidases"/>
    <property type="match status" value="1"/>
</dbReference>
<protein>
    <recommendedName>
        <fullName evidence="10">Alpha-L-iduronidase</fullName>
    </recommendedName>
</protein>
<accession>A0A3S0ZZV2</accession>
<dbReference type="EMBL" id="RQTK01000038">
    <property type="protein sequence ID" value="RUS90161.1"/>
    <property type="molecule type" value="Genomic_DNA"/>
</dbReference>
<comment type="similarity">
    <text evidence="1">Belongs to the glycosyl hydrolase 39 family.</text>
</comment>
<dbReference type="Pfam" id="PF01229">
    <property type="entry name" value="Glyco_hydro_39"/>
    <property type="match status" value="1"/>
</dbReference>
<dbReference type="AlphaFoldDB" id="A0A3S0ZZV2"/>
<dbReference type="InterPro" id="IPR013783">
    <property type="entry name" value="Ig-like_fold"/>
</dbReference>
<sequence>MATQGVLPDIWLSFILVLTMTALLSAPWLMAQVPTDTDLSIMVNSSDVRADFHHFWKSTGFCPPQPHQDASFDLSSDMVQNLAYIGALPFNGITQVRIHWLLDLVRVSRVSSVGPVYSFSLLDSLVKLMHENGLAFGFELMGSPSGIFSNFENRTQVFWFRDLVTVLATRYIHLYGLSYVQKWNFETWNEPDCHDFDKMKFSVQGFLNYYDACSEGLEAAHPSLVLGGPGDACWPDPDWGKLTRSRVLFDALLNHTIRGINYFTGKKGVRINFISLHEKGDGQALKILEKEISASKYLNSKFPELADKPFYNDEADLLVGWSRPLEWRASAEYAALVAKVIVQHQNILSARRGASTKRYLRNYALLSNDNAFLSYYPNQFTQRTLLARFQINKTSSEPTITESESIHGVVRAGDDAKEKSTLTGPVKESYVTFVRKSVYILMGMLPLLGDKQIYVNVTANATHSLGNTSDFGVVGTVHDPPYRANTSESWQVTVLVYGSSDPGTRKHRALGGVKWYIEPPKQVTDLKYMMYNIWKYWGDPYAMWKIAFNSTKYPTLDQMAQLRGFENPQGVLIDVPVKQGFAPILPPFALQNPGIYIFHLCAKPPVAPEKVVNVRVINITAGQVLVVWSDERIHTKCIFTYSVEWSALGANGPFKRLNKYNTIFNAYPHETDSEDKVQGYYRVRAIDYWRRKGTVSDVVSYKTAG</sequence>
<comment type="caution">
    <text evidence="8">The sequence shown here is derived from an EMBL/GenBank/DDBJ whole genome shotgun (WGS) entry which is preliminary data.</text>
</comment>
<dbReference type="Gene3D" id="2.60.40.1500">
    <property type="entry name" value="Glycosyl hydrolase domain, family 39"/>
    <property type="match status" value="1"/>
</dbReference>
<feature type="domain" description="Alpha-L-iduronidase C-terminal" evidence="7">
    <location>
        <begin position="613"/>
        <end position="702"/>
    </location>
</feature>
<evidence type="ECO:0000256" key="5">
    <source>
        <dbReference type="SAM" id="SignalP"/>
    </source>
</evidence>
<dbReference type="GO" id="GO:0003940">
    <property type="term" value="F:L-iduronidase activity"/>
    <property type="evidence" value="ECO:0007669"/>
    <property type="project" value="TreeGrafter"/>
</dbReference>
<feature type="signal peptide" evidence="5">
    <location>
        <begin position="1"/>
        <end position="25"/>
    </location>
</feature>
<dbReference type="SUPFAM" id="SSF51011">
    <property type="entry name" value="Glycosyl hydrolase domain"/>
    <property type="match status" value="1"/>
</dbReference>
<reference evidence="8 9" key="1">
    <citation type="submission" date="2019-01" db="EMBL/GenBank/DDBJ databases">
        <title>A draft genome assembly of the solar-powered sea slug Elysia chlorotica.</title>
        <authorList>
            <person name="Cai H."/>
            <person name="Li Q."/>
            <person name="Fang X."/>
            <person name="Li J."/>
            <person name="Curtis N.E."/>
            <person name="Altenburger A."/>
            <person name="Shibata T."/>
            <person name="Feng M."/>
            <person name="Maeda T."/>
            <person name="Schwartz J.A."/>
            <person name="Shigenobu S."/>
            <person name="Lundholm N."/>
            <person name="Nishiyama T."/>
            <person name="Yang H."/>
            <person name="Hasebe M."/>
            <person name="Li S."/>
            <person name="Pierce S.K."/>
            <person name="Wang J."/>
        </authorList>
    </citation>
    <scope>NUCLEOTIDE SEQUENCE [LARGE SCALE GENOMIC DNA]</scope>
    <source>
        <strain evidence="8">EC2010</strain>
        <tissue evidence="8">Whole organism of an adult</tissue>
    </source>
</reference>
<proteinExistence type="inferred from homology"/>
<evidence type="ECO:0008006" key="10">
    <source>
        <dbReference type="Google" id="ProtNLM"/>
    </source>
</evidence>
<dbReference type="PRINTS" id="PR00745">
    <property type="entry name" value="GLHYDRLASE39"/>
</dbReference>
<dbReference type="STRING" id="188477.A0A3S0ZZV2"/>
<dbReference type="OrthoDB" id="15153at2759"/>
<evidence type="ECO:0000259" key="7">
    <source>
        <dbReference type="Pfam" id="PF21200"/>
    </source>
</evidence>
<dbReference type="InterPro" id="IPR000514">
    <property type="entry name" value="Glyco_hydro_39"/>
</dbReference>
<feature type="active site" description="Proton donor" evidence="4">
    <location>
        <position position="190"/>
    </location>
</feature>
<evidence type="ECO:0000256" key="3">
    <source>
        <dbReference type="ARBA" id="ARBA00023295"/>
    </source>
</evidence>
<dbReference type="PANTHER" id="PTHR12631">
    <property type="entry name" value="ALPHA-L-IDURONIDASE"/>
    <property type="match status" value="1"/>
</dbReference>
<gene>
    <name evidence="8" type="ORF">EGW08_002040</name>
</gene>
<dbReference type="Proteomes" id="UP000271974">
    <property type="component" value="Unassembled WGS sequence"/>
</dbReference>
<dbReference type="Gene3D" id="2.60.40.10">
    <property type="entry name" value="Immunoglobulins"/>
    <property type="match status" value="1"/>
</dbReference>
<feature type="chain" id="PRO_5018785256" description="Alpha-L-iduronidase" evidence="5">
    <location>
        <begin position="26"/>
        <end position="705"/>
    </location>
</feature>
<evidence type="ECO:0000256" key="2">
    <source>
        <dbReference type="ARBA" id="ARBA00022801"/>
    </source>
</evidence>
<evidence type="ECO:0000256" key="4">
    <source>
        <dbReference type="PIRSR" id="PIRSR600514-1"/>
    </source>
</evidence>
<dbReference type="SUPFAM" id="SSF51445">
    <property type="entry name" value="(Trans)glycosidases"/>
    <property type="match status" value="1"/>
</dbReference>
<keyword evidence="2" id="KW-0378">Hydrolase</keyword>
<keyword evidence="9" id="KW-1185">Reference proteome</keyword>
<evidence type="ECO:0000256" key="1">
    <source>
        <dbReference type="ARBA" id="ARBA00008875"/>
    </source>
</evidence>